<keyword evidence="3" id="KW-1185">Reference proteome</keyword>
<organism evidence="1">
    <name type="scientific">Cladocopium goreaui</name>
    <dbReference type="NCBI Taxonomy" id="2562237"/>
    <lineage>
        <taxon>Eukaryota</taxon>
        <taxon>Sar</taxon>
        <taxon>Alveolata</taxon>
        <taxon>Dinophyceae</taxon>
        <taxon>Suessiales</taxon>
        <taxon>Symbiodiniaceae</taxon>
        <taxon>Cladocopium</taxon>
    </lineage>
</organism>
<gene>
    <name evidence="1" type="ORF">C1SCF055_LOCUS21942</name>
</gene>
<feature type="non-terminal residue" evidence="1">
    <location>
        <position position="1"/>
    </location>
</feature>
<dbReference type="AlphaFoldDB" id="A0A9P1CNE1"/>
<accession>A0A9P1CNE1</accession>
<dbReference type="Proteomes" id="UP001152797">
    <property type="component" value="Unassembled WGS sequence"/>
</dbReference>
<dbReference type="OrthoDB" id="10555429at2759"/>
<reference evidence="1" key="1">
    <citation type="submission" date="2022-10" db="EMBL/GenBank/DDBJ databases">
        <authorList>
            <person name="Chen Y."/>
            <person name="Dougan E. K."/>
            <person name="Chan C."/>
            <person name="Rhodes N."/>
            <person name="Thang M."/>
        </authorList>
    </citation>
    <scope>NUCLEOTIDE SEQUENCE</scope>
</reference>
<dbReference type="EMBL" id="CAMXCT030002065">
    <property type="protein sequence ID" value="CAL4782681.1"/>
    <property type="molecule type" value="Genomic_DNA"/>
</dbReference>
<dbReference type="EMBL" id="CAMXCT020002065">
    <property type="protein sequence ID" value="CAL1148744.1"/>
    <property type="molecule type" value="Genomic_DNA"/>
</dbReference>
<evidence type="ECO:0000313" key="3">
    <source>
        <dbReference type="Proteomes" id="UP001152797"/>
    </source>
</evidence>
<protein>
    <submittedName>
        <fullName evidence="1">Uncharacterized protein</fullName>
    </submittedName>
</protein>
<evidence type="ECO:0000313" key="1">
    <source>
        <dbReference type="EMBL" id="CAI3995369.1"/>
    </source>
</evidence>
<sequence length="105" mass="12071">FCHEHLIQVRCPHLYRLVQDRVNGAASGSDTAEQDDNLDSLLRAVKDDNVKAPRHAPPGWMASECSSHCHWIPVDLPHIILHHFLLFLYSDSTRFGHLSMDQLYR</sequence>
<proteinExistence type="predicted"/>
<name>A0A9P1CNE1_9DINO</name>
<evidence type="ECO:0000313" key="2">
    <source>
        <dbReference type="EMBL" id="CAL1148744.1"/>
    </source>
</evidence>
<dbReference type="EMBL" id="CAMXCT010002065">
    <property type="protein sequence ID" value="CAI3995369.1"/>
    <property type="molecule type" value="Genomic_DNA"/>
</dbReference>
<reference evidence="2" key="2">
    <citation type="submission" date="2024-04" db="EMBL/GenBank/DDBJ databases">
        <authorList>
            <person name="Chen Y."/>
            <person name="Shah S."/>
            <person name="Dougan E. K."/>
            <person name="Thang M."/>
            <person name="Chan C."/>
        </authorList>
    </citation>
    <scope>NUCLEOTIDE SEQUENCE [LARGE SCALE GENOMIC DNA]</scope>
</reference>
<comment type="caution">
    <text evidence="1">The sequence shown here is derived from an EMBL/GenBank/DDBJ whole genome shotgun (WGS) entry which is preliminary data.</text>
</comment>
<feature type="non-terminal residue" evidence="1">
    <location>
        <position position="105"/>
    </location>
</feature>